<protein>
    <submittedName>
        <fullName evidence="1">Uncharacterized protein</fullName>
    </submittedName>
</protein>
<accession>A0A9X3CZA0</accession>
<name>A0A9X3CZA0_9FLAO</name>
<dbReference type="AlphaFoldDB" id="A0A9X3CZA0"/>
<dbReference type="EMBL" id="JAPJDA010000027">
    <property type="protein sequence ID" value="MCX2839429.1"/>
    <property type="molecule type" value="Genomic_DNA"/>
</dbReference>
<sequence length="56" mass="6285">MKRLTMFLFFIFTSGSFVSCDPEEITGSTVKAGEEVEIFADTGDQKKEIDDDKNTD</sequence>
<proteinExistence type="predicted"/>
<reference evidence="1" key="1">
    <citation type="submission" date="2022-11" db="EMBL/GenBank/DDBJ databases">
        <title>Salinimicrobium profundisediminis sp. nov., isolated from deep-sea sediment of the Mariana Trench.</title>
        <authorList>
            <person name="Fu H."/>
        </authorList>
    </citation>
    <scope>NUCLEOTIDE SEQUENCE</scope>
    <source>
        <strain evidence="1">MT39</strain>
    </source>
</reference>
<organism evidence="1 2">
    <name type="scientific">Salinimicrobium profundisediminis</name>
    <dbReference type="NCBI Taxonomy" id="2994553"/>
    <lineage>
        <taxon>Bacteria</taxon>
        <taxon>Pseudomonadati</taxon>
        <taxon>Bacteroidota</taxon>
        <taxon>Flavobacteriia</taxon>
        <taxon>Flavobacteriales</taxon>
        <taxon>Flavobacteriaceae</taxon>
        <taxon>Salinimicrobium</taxon>
    </lineage>
</organism>
<comment type="caution">
    <text evidence="1">The sequence shown here is derived from an EMBL/GenBank/DDBJ whole genome shotgun (WGS) entry which is preliminary data.</text>
</comment>
<gene>
    <name evidence="1" type="ORF">OQ279_14855</name>
</gene>
<evidence type="ECO:0000313" key="1">
    <source>
        <dbReference type="EMBL" id="MCX2839429.1"/>
    </source>
</evidence>
<evidence type="ECO:0000313" key="2">
    <source>
        <dbReference type="Proteomes" id="UP001148482"/>
    </source>
</evidence>
<dbReference type="RefSeq" id="WP_266070792.1">
    <property type="nucleotide sequence ID" value="NZ_JAPJDA010000027.1"/>
</dbReference>
<dbReference type="Proteomes" id="UP001148482">
    <property type="component" value="Unassembled WGS sequence"/>
</dbReference>
<dbReference type="PROSITE" id="PS51257">
    <property type="entry name" value="PROKAR_LIPOPROTEIN"/>
    <property type="match status" value="1"/>
</dbReference>
<keyword evidence="2" id="KW-1185">Reference proteome</keyword>